<name>A0A0Q9WJ09_DROVI</name>
<evidence type="ECO:0000259" key="2">
    <source>
        <dbReference type="Pfam" id="PF16012"/>
    </source>
</evidence>
<feature type="region of interest" description="Disordered" evidence="1">
    <location>
        <begin position="27"/>
        <end position="60"/>
    </location>
</feature>
<keyword evidence="4" id="KW-1185">Reference proteome</keyword>
<feature type="compositionally biased region" description="Basic and acidic residues" evidence="1">
    <location>
        <begin position="41"/>
        <end position="58"/>
    </location>
</feature>
<evidence type="ECO:0000313" key="3">
    <source>
        <dbReference type="EMBL" id="KRF81204.1"/>
    </source>
</evidence>
<dbReference type="OrthoDB" id="7856337at2759"/>
<reference evidence="3 4" key="1">
    <citation type="journal article" date="2007" name="Nature">
        <title>Evolution of genes and genomes on the Drosophila phylogeny.</title>
        <authorList>
            <consortium name="Drosophila 12 Genomes Consortium"/>
            <person name="Clark A.G."/>
            <person name="Eisen M.B."/>
            <person name="Smith D.R."/>
            <person name="Bergman C.M."/>
            <person name="Oliver B."/>
            <person name="Markow T.A."/>
            <person name="Kaufman T.C."/>
            <person name="Kellis M."/>
            <person name="Gelbart W."/>
            <person name="Iyer V.N."/>
            <person name="Pollard D.A."/>
            <person name="Sackton T.B."/>
            <person name="Larracuente A.M."/>
            <person name="Singh N.D."/>
            <person name="Abad J.P."/>
            <person name="Abt D.N."/>
            <person name="Adryan B."/>
            <person name="Aguade M."/>
            <person name="Akashi H."/>
            <person name="Anderson W.W."/>
            <person name="Aquadro C.F."/>
            <person name="Ardell D.H."/>
            <person name="Arguello R."/>
            <person name="Artieri C.G."/>
            <person name="Barbash D.A."/>
            <person name="Barker D."/>
            <person name="Barsanti P."/>
            <person name="Batterham P."/>
            <person name="Batzoglou S."/>
            <person name="Begun D."/>
            <person name="Bhutkar A."/>
            <person name="Blanco E."/>
            <person name="Bosak S.A."/>
            <person name="Bradley R.K."/>
            <person name="Brand A.D."/>
            <person name="Brent M.R."/>
            <person name="Brooks A.N."/>
            <person name="Brown R.H."/>
            <person name="Butlin R.K."/>
            <person name="Caggese C."/>
            <person name="Calvi B.R."/>
            <person name="Bernardo de Carvalho A."/>
            <person name="Caspi A."/>
            <person name="Castrezana S."/>
            <person name="Celniker S.E."/>
            <person name="Chang J.L."/>
            <person name="Chapple C."/>
            <person name="Chatterji S."/>
            <person name="Chinwalla A."/>
            <person name="Civetta A."/>
            <person name="Clifton S.W."/>
            <person name="Comeron J.M."/>
            <person name="Costello J.C."/>
            <person name="Coyne J.A."/>
            <person name="Daub J."/>
            <person name="David R.G."/>
            <person name="Delcher A.L."/>
            <person name="Delehaunty K."/>
            <person name="Do C.B."/>
            <person name="Ebling H."/>
            <person name="Edwards K."/>
            <person name="Eickbush T."/>
            <person name="Evans J.D."/>
            <person name="Filipski A."/>
            <person name="Findeiss S."/>
            <person name="Freyhult E."/>
            <person name="Fulton L."/>
            <person name="Fulton R."/>
            <person name="Garcia A.C."/>
            <person name="Gardiner A."/>
            <person name="Garfield D.A."/>
            <person name="Garvin B.E."/>
            <person name="Gibson G."/>
            <person name="Gilbert D."/>
            <person name="Gnerre S."/>
            <person name="Godfrey J."/>
            <person name="Good R."/>
            <person name="Gotea V."/>
            <person name="Gravely B."/>
            <person name="Greenberg A.J."/>
            <person name="Griffiths-Jones S."/>
            <person name="Gross S."/>
            <person name="Guigo R."/>
            <person name="Gustafson E.A."/>
            <person name="Haerty W."/>
            <person name="Hahn M.W."/>
            <person name="Halligan D.L."/>
            <person name="Halpern A.L."/>
            <person name="Halter G.M."/>
            <person name="Han M.V."/>
            <person name="Heger A."/>
            <person name="Hillier L."/>
            <person name="Hinrichs A.S."/>
            <person name="Holmes I."/>
            <person name="Hoskins R.A."/>
            <person name="Hubisz M.J."/>
            <person name="Hultmark D."/>
            <person name="Huntley M.A."/>
            <person name="Jaffe D.B."/>
            <person name="Jagadeeshan S."/>
            <person name="Jeck W.R."/>
            <person name="Johnson J."/>
            <person name="Jones C.D."/>
            <person name="Jordan W.C."/>
            <person name="Karpen G.H."/>
            <person name="Kataoka E."/>
            <person name="Keightley P.D."/>
            <person name="Kheradpour P."/>
            <person name="Kirkness E.F."/>
            <person name="Koerich L.B."/>
            <person name="Kristiansen K."/>
            <person name="Kudrna D."/>
            <person name="Kulathinal R.J."/>
            <person name="Kumar S."/>
            <person name="Kwok R."/>
            <person name="Lander E."/>
            <person name="Langley C.H."/>
            <person name="Lapoint R."/>
            <person name="Lazzaro B.P."/>
            <person name="Lee S.J."/>
            <person name="Levesque L."/>
            <person name="Li R."/>
            <person name="Lin C.F."/>
            <person name="Lin M.F."/>
            <person name="Lindblad-Toh K."/>
            <person name="Llopart A."/>
            <person name="Long M."/>
            <person name="Low L."/>
            <person name="Lozovsky E."/>
            <person name="Lu J."/>
            <person name="Luo M."/>
            <person name="Machado C.A."/>
            <person name="Makalowski W."/>
            <person name="Marzo M."/>
            <person name="Matsuda M."/>
            <person name="Matzkin L."/>
            <person name="McAllister B."/>
            <person name="McBride C.S."/>
            <person name="McKernan B."/>
            <person name="McKernan K."/>
            <person name="Mendez-Lago M."/>
            <person name="Minx P."/>
            <person name="Mollenhauer M.U."/>
            <person name="Montooth K."/>
            <person name="Mount S.M."/>
            <person name="Mu X."/>
            <person name="Myers E."/>
            <person name="Negre B."/>
            <person name="Newfeld S."/>
            <person name="Nielsen R."/>
            <person name="Noor M.A."/>
            <person name="O'Grady P."/>
            <person name="Pachter L."/>
            <person name="Papaceit M."/>
            <person name="Parisi M.J."/>
            <person name="Parisi M."/>
            <person name="Parts L."/>
            <person name="Pedersen J.S."/>
            <person name="Pesole G."/>
            <person name="Phillippy A.M."/>
            <person name="Ponting C.P."/>
            <person name="Pop M."/>
            <person name="Porcelli D."/>
            <person name="Powell J.R."/>
            <person name="Prohaska S."/>
            <person name="Pruitt K."/>
            <person name="Puig M."/>
            <person name="Quesneville H."/>
            <person name="Ram K.R."/>
            <person name="Rand D."/>
            <person name="Rasmussen M.D."/>
            <person name="Reed L.K."/>
            <person name="Reenan R."/>
            <person name="Reily A."/>
            <person name="Remington K.A."/>
            <person name="Rieger T.T."/>
            <person name="Ritchie M.G."/>
            <person name="Robin C."/>
            <person name="Rogers Y.H."/>
            <person name="Rohde C."/>
            <person name="Rozas J."/>
            <person name="Rubenfield M.J."/>
            <person name="Ruiz A."/>
            <person name="Russo S."/>
            <person name="Salzberg S.L."/>
            <person name="Sanchez-Gracia A."/>
            <person name="Saranga D.J."/>
            <person name="Sato H."/>
            <person name="Schaeffer S.W."/>
            <person name="Schatz M.C."/>
            <person name="Schlenke T."/>
            <person name="Schwartz R."/>
            <person name="Segarra C."/>
            <person name="Singh R.S."/>
            <person name="Sirot L."/>
            <person name="Sirota M."/>
            <person name="Sisneros N.B."/>
            <person name="Smith C.D."/>
            <person name="Smith T.F."/>
            <person name="Spieth J."/>
            <person name="Stage D.E."/>
            <person name="Stark A."/>
            <person name="Stephan W."/>
            <person name="Strausberg R.L."/>
            <person name="Strempel S."/>
            <person name="Sturgill D."/>
            <person name="Sutton G."/>
            <person name="Sutton G.G."/>
            <person name="Tao W."/>
            <person name="Teichmann S."/>
            <person name="Tobari Y.N."/>
            <person name="Tomimura Y."/>
            <person name="Tsolas J.M."/>
            <person name="Valente V.L."/>
            <person name="Venter E."/>
            <person name="Venter J.C."/>
            <person name="Vicario S."/>
            <person name="Vieira F.G."/>
            <person name="Vilella A.J."/>
            <person name="Villasante A."/>
            <person name="Walenz B."/>
            <person name="Wang J."/>
            <person name="Wasserman M."/>
            <person name="Watts T."/>
            <person name="Wilson D."/>
            <person name="Wilson R.K."/>
            <person name="Wing R.A."/>
            <person name="Wolfner M.F."/>
            <person name="Wong A."/>
            <person name="Wong G.K."/>
            <person name="Wu C.I."/>
            <person name="Wu G."/>
            <person name="Yamamoto D."/>
            <person name="Yang H.P."/>
            <person name="Yang S.P."/>
            <person name="Yorke J.A."/>
            <person name="Yoshida K."/>
            <person name="Zdobnov E."/>
            <person name="Zhang P."/>
            <person name="Zhang Y."/>
            <person name="Zimin A.V."/>
            <person name="Baldwin J."/>
            <person name="Abdouelleil A."/>
            <person name="Abdulkadir J."/>
            <person name="Abebe A."/>
            <person name="Abera B."/>
            <person name="Abreu J."/>
            <person name="Acer S.C."/>
            <person name="Aftuck L."/>
            <person name="Alexander A."/>
            <person name="An P."/>
            <person name="Anderson E."/>
            <person name="Anderson S."/>
            <person name="Arachi H."/>
            <person name="Azer M."/>
            <person name="Bachantsang P."/>
            <person name="Barry A."/>
            <person name="Bayul T."/>
            <person name="Berlin A."/>
            <person name="Bessette D."/>
            <person name="Bloom T."/>
            <person name="Blye J."/>
            <person name="Boguslavskiy L."/>
            <person name="Bonnet C."/>
            <person name="Boukhgalter B."/>
            <person name="Bourzgui I."/>
            <person name="Brown A."/>
            <person name="Cahill P."/>
            <person name="Channer S."/>
            <person name="Cheshatsang Y."/>
            <person name="Chuda L."/>
            <person name="Citroen M."/>
            <person name="Collymore A."/>
            <person name="Cooke P."/>
            <person name="Costello M."/>
            <person name="D'Aco K."/>
            <person name="Daza R."/>
            <person name="De Haan G."/>
            <person name="DeGray S."/>
            <person name="DeMaso C."/>
            <person name="Dhargay N."/>
            <person name="Dooley K."/>
            <person name="Dooley E."/>
            <person name="Doricent M."/>
            <person name="Dorje P."/>
            <person name="Dorjee K."/>
            <person name="Dupes A."/>
            <person name="Elong R."/>
            <person name="Falk J."/>
            <person name="Farina A."/>
            <person name="Faro S."/>
            <person name="Ferguson D."/>
            <person name="Fisher S."/>
            <person name="Foley C.D."/>
            <person name="Franke A."/>
            <person name="Friedrich D."/>
            <person name="Gadbois L."/>
            <person name="Gearin G."/>
            <person name="Gearin C.R."/>
            <person name="Giannoukos G."/>
            <person name="Goode T."/>
            <person name="Graham J."/>
            <person name="Grandbois E."/>
            <person name="Grewal S."/>
            <person name="Gyaltsen K."/>
            <person name="Hafez N."/>
            <person name="Hagos B."/>
            <person name="Hall J."/>
            <person name="Henson C."/>
            <person name="Hollinger A."/>
            <person name="Honan T."/>
            <person name="Huard M.D."/>
            <person name="Hughes L."/>
            <person name="Hurhula B."/>
            <person name="Husby M.E."/>
            <person name="Kamat A."/>
            <person name="Kanga B."/>
            <person name="Kashin S."/>
            <person name="Khazanovich D."/>
            <person name="Kisner P."/>
            <person name="Lance K."/>
            <person name="Lara M."/>
            <person name="Lee W."/>
            <person name="Lennon N."/>
            <person name="Letendre F."/>
            <person name="LeVine R."/>
            <person name="Lipovsky A."/>
            <person name="Liu X."/>
            <person name="Liu J."/>
            <person name="Liu S."/>
            <person name="Lokyitsang T."/>
            <person name="Lokyitsang Y."/>
            <person name="Lubonja R."/>
            <person name="Lui A."/>
            <person name="MacDonald P."/>
            <person name="Magnisalis V."/>
            <person name="Maru K."/>
            <person name="Matthews C."/>
            <person name="McCusker W."/>
            <person name="McDonough S."/>
            <person name="Mehta T."/>
            <person name="Meldrim J."/>
            <person name="Meneus L."/>
            <person name="Mihai O."/>
            <person name="Mihalev A."/>
            <person name="Mihova T."/>
            <person name="Mittelman R."/>
            <person name="Mlenga V."/>
            <person name="Montmayeur A."/>
            <person name="Mulrain L."/>
            <person name="Navidi A."/>
            <person name="Naylor J."/>
            <person name="Negash T."/>
            <person name="Nguyen T."/>
            <person name="Nguyen N."/>
            <person name="Nicol R."/>
            <person name="Norbu C."/>
            <person name="Norbu N."/>
            <person name="Novod N."/>
            <person name="O'Neill B."/>
            <person name="Osman S."/>
            <person name="Markiewicz E."/>
            <person name="Oyono O.L."/>
            <person name="Patti C."/>
            <person name="Phunkhang P."/>
            <person name="Pierre F."/>
            <person name="Priest M."/>
            <person name="Raghuraman S."/>
            <person name="Rege F."/>
            <person name="Reyes R."/>
            <person name="Rise C."/>
            <person name="Rogov P."/>
            <person name="Ross K."/>
            <person name="Ryan E."/>
            <person name="Settipalli S."/>
            <person name="Shea T."/>
            <person name="Sherpa N."/>
            <person name="Shi L."/>
            <person name="Shih D."/>
            <person name="Sparrow T."/>
            <person name="Spaulding J."/>
            <person name="Stalker J."/>
            <person name="Stange-Thomann N."/>
            <person name="Stavropoulos S."/>
            <person name="Stone C."/>
            <person name="Strader C."/>
            <person name="Tesfaye S."/>
            <person name="Thomson T."/>
            <person name="Thoulutsang Y."/>
            <person name="Thoulutsang D."/>
            <person name="Topham K."/>
            <person name="Topping I."/>
            <person name="Tsamla T."/>
            <person name="Vassiliev H."/>
            <person name="Vo A."/>
            <person name="Wangchuk T."/>
            <person name="Wangdi T."/>
            <person name="Weiand M."/>
            <person name="Wilkinson J."/>
            <person name="Wilson A."/>
            <person name="Yadav S."/>
            <person name="Young G."/>
            <person name="Yu Q."/>
            <person name="Zembek L."/>
            <person name="Zhong D."/>
            <person name="Zimmer A."/>
            <person name="Zwirko Z."/>
            <person name="Jaffe D.B."/>
            <person name="Alvarez P."/>
            <person name="Brockman W."/>
            <person name="Butler J."/>
            <person name="Chin C."/>
            <person name="Gnerre S."/>
            <person name="Grabherr M."/>
            <person name="Kleber M."/>
            <person name="Mauceli E."/>
            <person name="MacCallum I."/>
        </authorList>
    </citation>
    <scope>NUCLEOTIDE SEQUENCE [LARGE SCALE GENOMIC DNA]</scope>
    <source>
        <strain evidence="4">Tucson 15010-1051.87</strain>
    </source>
</reference>
<dbReference type="EMBL" id="CH940649">
    <property type="protein sequence ID" value="KRF81204.1"/>
    <property type="molecule type" value="Genomic_DNA"/>
</dbReference>
<proteinExistence type="predicted"/>
<accession>A0A0Q9WJ09</accession>
<dbReference type="Proteomes" id="UP000008792">
    <property type="component" value="Unassembled WGS sequence"/>
</dbReference>
<feature type="domain" description="DUF4780" evidence="2">
    <location>
        <begin position="64"/>
        <end position="214"/>
    </location>
</feature>
<dbReference type="Pfam" id="PF16012">
    <property type="entry name" value="DUF4780"/>
    <property type="match status" value="1"/>
</dbReference>
<evidence type="ECO:0000256" key="1">
    <source>
        <dbReference type="SAM" id="MobiDB-lite"/>
    </source>
</evidence>
<sequence length="271" mass="30734">MSQLFLDAGSIKKEVDNCFLDAKPPKLEHAEGTQTPAQMDSKVDLAKPMKREKQRECATNRSPPLSAEHMVRLQQVILDLTVSHTTPNVFPQFEDCAPQSEWLLLVCANRQTADWVRHNFAHMRQKSGLSIELLEDNQVPRNRIDGYFPNSAQLPDDKVLALINAQNPIKTRQWRIIRRAVNGHLLHLSMAIDDDSMHKLGACGGYISYCFGSICLNLNLNRSPMDQAYDSTDQIGSDWNSILTQLENLHVPIGNNSEWHYPFNQAHNAHN</sequence>
<gene>
    <name evidence="3" type="primary">Dvir\GJ26917</name>
    <name evidence="3" type="ORF">Dvir_GJ26917</name>
</gene>
<organism evidence="3 4">
    <name type="scientific">Drosophila virilis</name>
    <name type="common">Fruit fly</name>
    <dbReference type="NCBI Taxonomy" id="7244"/>
    <lineage>
        <taxon>Eukaryota</taxon>
        <taxon>Metazoa</taxon>
        <taxon>Ecdysozoa</taxon>
        <taxon>Arthropoda</taxon>
        <taxon>Hexapoda</taxon>
        <taxon>Insecta</taxon>
        <taxon>Pterygota</taxon>
        <taxon>Neoptera</taxon>
        <taxon>Endopterygota</taxon>
        <taxon>Diptera</taxon>
        <taxon>Brachycera</taxon>
        <taxon>Muscomorpha</taxon>
        <taxon>Ephydroidea</taxon>
        <taxon>Drosophilidae</taxon>
        <taxon>Drosophila</taxon>
    </lineage>
</organism>
<dbReference type="AlphaFoldDB" id="A0A0Q9WJ09"/>
<protein>
    <recommendedName>
        <fullName evidence="2">DUF4780 domain-containing protein</fullName>
    </recommendedName>
</protein>
<evidence type="ECO:0000313" key="4">
    <source>
        <dbReference type="Proteomes" id="UP000008792"/>
    </source>
</evidence>
<dbReference type="InParanoid" id="A0A0Q9WJ09"/>
<dbReference type="InterPro" id="IPR031961">
    <property type="entry name" value="DUF4780"/>
</dbReference>